<dbReference type="InterPro" id="IPR051538">
    <property type="entry name" value="Acyl-CoA_Synth/Transferase"/>
</dbReference>
<dbReference type="Gene3D" id="3.30.470.20">
    <property type="entry name" value="ATP-grasp fold, B domain"/>
    <property type="match status" value="1"/>
</dbReference>
<evidence type="ECO:0000313" key="7">
    <source>
        <dbReference type="Proteomes" id="UP000315889"/>
    </source>
</evidence>
<comment type="caution">
    <text evidence="6">The sequence shown here is derived from an EMBL/GenBank/DDBJ whole genome shotgun (WGS) entry which is preliminary data.</text>
</comment>
<evidence type="ECO:0000256" key="2">
    <source>
        <dbReference type="ARBA" id="ARBA00022741"/>
    </source>
</evidence>
<dbReference type="Gene3D" id="3.40.50.261">
    <property type="entry name" value="Succinyl-CoA synthetase domains"/>
    <property type="match status" value="2"/>
</dbReference>
<dbReference type="InterPro" id="IPR011761">
    <property type="entry name" value="ATP-grasp"/>
</dbReference>
<evidence type="ECO:0000256" key="1">
    <source>
        <dbReference type="ARBA" id="ARBA00022598"/>
    </source>
</evidence>
<dbReference type="Proteomes" id="UP000315889">
    <property type="component" value="Unassembled WGS sequence"/>
</dbReference>
<dbReference type="Pfam" id="PF13607">
    <property type="entry name" value="Succ_CoA_lig"/>
    <property type="match status" value="1"/>
</dbReference>
<accession>A0A520MDZ6</accession>
<dbReference type="SUPFAM" id="SSF56059">
    <property type="entry name" value="Glutathione synthetase ATP-binding domain-like"/>
    <property type="match status" value="1"/>
</dbReference>
<gene>
    <name evidence="6" type="ORF">EVB03_07650</name>
</gene>
<dbReference type="GO" id="GO:0005524">
    <property type="term" value="F:ATP binding"/>
    <property type="evidence" value="ECO:0007669"/>
    <property type="project" value="UniProtKB-UniRule"/>
</dbReference>
<dbReference type="GO" id="GO:0016874">
    <property type="term" value="F:ligase activity"/>
    <property type="evidence" value="ECO:0007669"/>
    <property type="project" value="UniProtKB-KW"/>
</dbReference>
<evidence type="ECO:0000256" key="4">
    <source>
        <dbReference type="PROSITE-ProRule" id="PRU00409"/>
    </source>
</evidence>
<dbReference type="Pfam" id="PF13380">
    <property type="entry name" value="CoA_binding_2"/>
    <property type="match status" value="1"/>
</dbReference>
<dbReference type="InterPro" id="IPR032875">
    <property type="entry name" value="Succ_CoA_lig_flav_dom"/>
</dbReference>
<dbReference type="InterPro" id="IPR016102">
    <property type="entry name" value="Succinyl-CoA_synth-like"/>
</dbReference>
<dbReference type="SMART" id="SM00881">
    <property type="entry name" value="CoA_binding"/>
    <property type="match status" value="1"/>
</dbReference>
<keyword evidence="3 4" id="KW-0067">ATP-binding</keyword>
<dbReference type="PROSITE" id="PS50975">
    <property type="entry name" value="ATP_GRASP"/>
    <property type="match status" value="1"/>
</dbReference>
<dbReference type="EMBL" id="SHBP01000011">
    <property type="protein sequence ID" value="RZO19452.1"/>
    <property type="molecule type" value="Genomic_DNA"/>
</dbReference>
<dbReference type="GO" id="GO:0046872">
    <property type="term" value="F:metal ion binding"/>
    <property type="evidence" value="ECO:0007669"/>
    <property type="project" value="InterPro"/>
</dbReference>
<keyword evidence="2 4" id="KW-0547">Nucleotide-binding</keyword>
<dbReference type="PANTHER" id="PTHR43334">
    <property type="entry name" value="ACETATE--COA LIGASE [ADP-FORMING]"/>
    <property type="match status" value="1"/>
</dbReference>
<reference evidence="6 7" key="1">
    <citation type="submission" date="2019-02" db="EMBL/GenBank/DDBJ databases">
        <title>Prokaryotic population dynamics and viral predation in marine succession experiment using metagenomics: the confinement effect.</title>
        <authorList>
            <person name="Haro-Moreno J.M."/>
            <person name="Rodriguez-Valera F."/>
            <person name="Lopez-Perez M."/>
        </authorList>
    </citation>
    <scope>NUCLEOTIDE SEQUENCE [LARGE SCALE GENOMIC DNA]</scope>
    <source>
        <strain evidence="6">MED-G170</strain>
    </source>
</reference>
<dbReference type="Gene3D" id="3.40.50.720">
    <property type="entry name" value="NAD(P)-binding Rossmann-like Domain"/>
    <property type="match status" value="1"/>
</dbReference>
<organism evidence="6 7">
    <name type="scientific">SAR92 clade bacterium</name>
    <dbReference type="NCBI Taxonomy" id="2315479"/>
    <lineage>
        <taxon>Bacteria</taxon>
        <taxon>Pseudomonadati</taxon>
        <taxon>Pseudomonadota</taxon>
        <taxon>Gammaproteobacteria</taxon>
        <taxon>Cellvibrionales</taxon>
        <taxon>Porticoccaceae</taxon>
        <taxon>SAR92 clade</taxon>
    </lineage>
</organism>
<evidence type="ECO:0000313" key="6">
    <source>
        <dbReference type="EMBL" id="RZO19452.1"/>
    </source>
</evidence>
<sequence>MINHWLQALLKPSSIAILGASQKSGSVGNEVILNLVRGGFEGEIFGVNPSYGEVEGIPCYPSLAQLPKAPQHVIFAINDHRIEAALDEVVSLGIPACTIFSALIISDDSTPNLKQRIATKAQDAGLLVAGANGMGFYNVRDRVLAGGFDTRDHPYPGNVALISQSGAGMSGIVDCERRIQFNFAVSSGYELTVSMEDYLDYALDLPETRVVGLFLETSRHPKKLIAAFKKANQRGIPIVVLKVGRTDLAAELAISHSGALAGSDRCYQAVFDYYGVQRVSDMDELATALIMFAQTKQTAEGGLVCLHDSGGERQLIIDLADGLNVPLTELEETTITQLKSILDPGLPAVNPLDGWGAGGVNATTNMADCFSILLTDSEAAMGAVVHDRGPNSEVYSSYLHYLEEAQRASGKPVFLVANRQGSGADELAITSTYRGMPVIDGVTQFLVGARCLLAYRDFQQLPVMKYDVIDEKKVDYWKRQLKDCDDVSESVASDLLSDFGIPMIQSLEVSSQDELQAAALNVGFPLVLKTAVRGINHKTEVGGVILDISDQHQLQDAYQDLLQRLGPAVTVSPMADNSGVEMILGVSRDDQFGPTVVVGFGGIYAEILSDVAVLLPPFDAAKVKEVLESLSMYPLLKGARGALAMDVDSYCEAAAKMSAIALAFADSVVEIDINPIQLNAKCCIGLDALVVLEG</sequence>
<evidence type="ECO:0000256" key="3">
    <source>
        <dbReference type="ARBA" id="ARBA00022840"/>
    </source>
</evidence>
<dbReference type="SUPFAM" id="SSF51735">
    <property type="entry name" value="NAD(P)-binding Rossmann-fold domains"/>
    <property type="match status" value="1"/>
</dbReference>
<dbReference type="InterPro" id="IPR003781">
    <property type="entry name" value="CoA-bd"/>
</dbReference>
<keyword evidence="1" id="KW-0436">Ligase</keyword>
<dbReference type="Gene3D" id="3.30.1490.20">
    <property type="entry name" value="ATP-grasp fold, A domain"/>
    <property type="match status" value="1"/>
</dbReference>
<proteinExistence type="predicted"/>
<dbReference type="InterPro" id="IPR013815">
    <property type="entry name" value="ATP_grasp_subdomain_1"/>
</dbReference>
<evidence type="ECO:0000259" key="5">
    <source>
        <dbReference type="PROSITE" id="PS50975"/>
    </source>
</evidence>
<protein>
    <submittedName>
        <fullName evidence="6">CoA-binding protein</fullName>
    </submittedName>
</protein>
<dbReference type="PANTHER" id="PTHR43334:SF1">
    <property type="entry name" value="3-HYDROXYPROPIONATE--COA LIGASE [ADP-FORMING]"/>
    <property type="match status" value="1"/>
</dbReference>
<feature type="domain" description="ATP-grasp" evidence="5">
    <location>
        <begin position="493"/>
        <end position="531"/>
    </location>
</feature>
<dbReference type="AlphaFoldDB" id="A0A520MDZ6"/>
<name>A0A520MDZ6_9GAMM</name>
<dbReference type="Pfam" id="PF13549">
    <property type="entry name" value="ATP-grasp_5"/>
    <property type="match status" value="1"/>
</dbReference>
<dbReference type="InterPro" id="IPR036291">
    <property type="entry name" value="NAD(P)-bd_dom_sf"/>
</dbReference>
<dbReference type="SUPFAM" id="SSF52210">
    <property type="entry name" value="Succinyl-CoA synthetase domains"/>
    <property type="match status" value="2"/>
</dbReference>